<feature type="signal peptide" evidence="6">
    <location>
        <begin position="1"/>
        <end position="24"/>
    </location>
</feature>
<dbReference type="EMBL" id="JAOVZO020000017">
    <property type="protein sequence ID" value="MDC8013571.1"/>
    <property type="molecule type" value="Genomic_DNA"/>
</dbReference>
<name>A0A9X4BI51_9GAMM</name>
<evidence type="ECO:0000256" key="2">
    <source>
        <dbReference type="ARBA" id="ARBA00022801"/>
    </source>
</evidence>
<dbReference type="CDD" id="cd04842">
    <property type="entry name" value="Peptidases_S8_Kp43_protease"/>
    <property type="match status" value="1"/>
</dbReference>
<dbReference type="GO" id="GO:0006508">
    <property type="term" value="P:proteolysis"/>
    <property type="evidence" value="ECO:0007669"/>
    <property type="project" value="UniProtKB-KW"/>
</dbReference>
<comment type="caution">
    <text evidence="8">The sequence shown here is derived from an EMBL/GenBank/DDBJ whole genome shotgun (WGS) entry which is preliminary data.</text>
</comment>
<organism evidence="8 9">
    <name type="scientific">Tahibacter soli</name>
    <dbReference type="NCBI Taxonomy" id="2983605"/>
    <lineage>
        <taxon>Bacteria</taxon>
        <taxon>Pseudomonadati</taxon>
        <taxon>Pseudomonadota</taxon>
        <taxon>Gammaproteobacteria</taxon>
        <taxon>Lysobacterales</taxon>
        <taxon>Rhodanobacteraceae</taxon>
        <taxon>Tahibacter</taxon>
    </lineage>
</organism>
<dbReference type="InterPro" id="IPR051048">
    <property type="entry name" value="Peptidase_S8/S53_subtilisin"/>
</dbReference>
<dbReference type="InterPro" id="IPR013783">
    <property type="entry name" value="Ig-like_fold"/>
</dbReference>
<evidence type="ECO:0000313" key="8">
    <source>
        <dbReference type="EMBL" id="MDC8013571.1"/>
    </source>
</evidence>
<evidence type="ECO:0000256" key="4">
    <source>
        <dbReference type="PIRSR" id="PIRSR615500-1"/>
    </source>
</evidence>
<evidence type="ECO:0000256" key="6">
    <source>
        <dbReference type="SAM" id="SignalP"/>
    </source>
</evidence>
<comment type="similarity">
    <text evidence="5">Belongs to the peptidase S8 family.</text>
</comment>
<gene>
    <name evidence="8" type="ORF">OD750_013595</name>
</gene>
<evidence type="ECO:0000256" key="1">
    <source>
        <dbReference type="ARBA" id="ARBA00022670"/>
    </source>
</evidence>
<dbReference type="InterPro" id="IPR034058">
    <property type="entry name" value="TagA/B/C/D_pept_dom"/>
</dbReference>
<evidence type="ECO:0000259" key="7">
    <source>
        <dbReference type="Pfam" id="PF00082"/>
    </source>
</evidence>
<keyword evidence="1 5" id="KW-0645">Protease</keyword>
<keyword evidence="9" id="KW-1185">Reference proteome</keyword>
<dbReference type="SUPFAM" id="SSF49785">
    <property type="entry name" value="Galactose-binding domain-like"/>
    <property type="match status" value="1"/>
</dbReference>
<dbReference type="GO" id="GO:0004252">
    <property type="term" value="F:serine-type endopeptidase activity"/>
    <property type="evidence" value="ECO:0007669"/>
    <property type="project" value="UniProtKB-UniRule"/>
</dbReference>
<reference evidence="8" key="1">
    <citation type="submission" date="2023-02" db="EMBL/GenBank/DDBJ databases">
        <title>Tahibacter soli sp. nov. isolated from soil.</title>
        <authorList>
            <person name="Baek J.H."/>
            <person name="Lee J.K."/>
            <person name="Choi D.G."/>
            <person name="Jeon C.O."/>
        </authorList>
    </citation>
    <scope>NUCLEOTIDE SEQUENCE</scope>
    <source>
        <strain evidence="8">BL</strain>
    </source>
</reference>
<dbReference type="SUPFAM" id="SSF52743">
    <property type="entry name" value="Subtilisin-like"/>
    <property type="match status" value="1"/>
</dbReference>
<dbReference type="InterPro" id="IPR036852">
    <property type="entry name" value="Peptidase_S8/S53_dom_sf"/>
</dbReference>
<keyword evidence="3 5" id="KW-0720">Serine protease</keyword>
<dbReference type="Pfam" id="PF00082">
    <property type="entry name" value="Peptidase_S8"/>
    <property type="match status" value="1"/>
</dbReference>
<dbReference type="InterPro" id="IPR008979">
    <property type="entry name" value="Galactose-bd-like_sf"/>
</dbReference>
<feature type="domain" description="Peptidase S8/S53" evidence="7">
    <location>
        <begin position="276"/>
        <end position="628"/>
    </location>
</feature>
<feature type="active site" description="Charge relay system" evidence="4 5">
    <location>
        <position position="357"/>
    </location>
</feature>
<dbReference type="InterPro" id="IPR015500">
    <property type="entry name" value="Peptidase_S8_subtilisin-rel"/>
</dbReference>
<keyword evidence="2 5" id="KW-0378">Hydrolase</keyword>
<dbReference type="Gene3D" id="2.60.120.380">
    <property type="match status" value="1"/>
</dbReference>
<dbReference type="PROSITE" id="PS51892">
    <property type="entry name" value="SUBTILASE"/>
    <property type="match status" value="1"/>
</dbReference>
<dbReference type="Gene3D" id="2.60.40.10">
    <property type="entry name" value="Immunoglobulins"/>
    <property type="match status" value="2"/>
</dbReference>
<feature type="active site" description="Charge relay system" evidence="4 5">
    <location>
        <position position="285"/>
    </location>
</feature>
<dbReference type="RefSeq" id="WP_263545777.1">
    <property type="nucleotide sequence ID" value="NZ_JAOVZO020000017.1"/>
</dbReference>
<dbReference type="InterPro" id="IPR023828">
    <property type="entry name" value="Peptidase_S8_Ser-AS"/>
</dbReference>
<evidence type="ECO:0000313" key="9">
    <source>
        <dbReference type="Proteomes" id="UP001139971"/>
    </source>
</evidence>
<proteinExistence type="inferred from homology"/>
<dbReference type="InterPro" id="IPR000209">
    <property type="entry name" value="Peptidase_S8/S53_dom"/>
</dbReference>
<sequence length="1193" mass="121642">MSSSFAKKSLAVAVGLVLSGLSQAATVHTRAVAPSPPSPAAIAAAAGDSSRLLLRAGIVDPLAQRIEAGSVVEGLADAPAQPRYAIVQFGKAGADARRALEASGVTFLGYVPNNAYYVRLNGADLAGVRSAAGVRWAGAVAPGLKIDPRLWASRRAELKDRGDARYDIEIETFLGEDPAVVTSALRRAVADLDIAHVDADASAPRRVRVSVRAGDIDATLVAASALDAVQFVAPWAEPKLMNAGSIGAIQGNATAACAGTGAVCGPTPLWDHQLFGTGQIVAVADSGLDADEAWFTTLDRGTGTPTTAITPGSSPVPPATGATFANNKVFAYWVQPGATAGDNNRTCRPGAAPTGFHGTHVNGTVAGDAAGTFGANNYVASTPLAANHDLADGMAPNAQLLFQDIGNDTSGCLQINDWPNTLRQANAGGARIHSNSWGGQTFGAYESRDVDVDTVTREKEDLLVVIAAGNDGDLTAAEGCPAANVVGSVCITSIGSPGNAKNALTVGALLHAGTTTLQAFSSRGPTTDGRIKPDIMAPGTSIVSAAGDATITATIQAPVTSTKSGTSMATPTIAGNTALVRQFFTEGFYPRGARNADDALNPSGMAMKAVLINGTRVLDNWPSMDTGWGRAWLDGNLWFANTLAGGDDTRRLRLFERTNASGLATGDSNSYTIANVQAGAELRATLTWYDLPGVPGAAASLVNNLDLEVTGPGGTVYRGNVFAAGVSTTGGAADAVNTVEQVRLAAPAAGSYTFRVIGASVPGNGAELSERQGYALAVSGAFGLPDGPAFAAPTSLAIASNNASGIGVGFAAAGGAQGFQLYRANGTCATAAAGDFRLVATGAAAPLVDDRTTGGFQYAYKVRGVSNDVEGTASACIDVTSADTCSLMPSAFGITGANGRGATCGVTVNWAASQSSCPASSAITYKVLRSDSPAFTAPQTIIANLASPTWTDTGVVNGHPYFYRTVATDAFGNERTSGVVGTTPSGAPGPDPRRYLDDADTKVYAKLEGSWIIADTAAADGTHSYHTGPDGSASPNCAALRTEKLAVTANSVLSYNARYNLESEWDGVVVEISTDDGATWNDLPPAGGYPSTFAQTGSPPGNLCGYAATHGAFNGATTAASNAGPNETPPANVVFKPFTSSLAAYAGQNVIVRWRVSSDANTDFGGFWLDTVRIGDADIVFDDGFETSNYVCH</sequence>
<dbReference type="PANTHER" id="PTHR43399">
    <property type="entry name" value="SUBTILISIN-RELATED"/>
    <property type="match status" value="1"/>
</dbReference>
<feature type="active site" description="Charge relay system" evidence="4 5">
    <location>
        <position position="567"/>
    </location>
</feature>
<dbReference type="PRINTS" id="PR00723">
    <property type="entry name" value="SUBTILISIN"/>
</dbReference>
<evidence type="ECO:0000256" key="3">
    <source>
        <dbReference type="ARBA" id="ARBA00022825"/>
    </source>
</evidence>
<keyword evidence="6" id="KW-0732">Signal</keyword>
<evidence type="ECO:0000256" key="5">
    <source>
        <dbReference type="PROSITE-ProRule" id="PRU01240"/>
    </source>
</evidence>
<dbReference type="Proteomes" id="UP001139971">
    <property type="component" value="Unassembled WGS sequence"/>
</dbReference>
<dbReference type="Gene3D" id="3.40.50.200">
    <property type="entry name" value="Peptidase S8/S53 domain"/>
    <property type="match status" value="1"/>
</dbReference>
<feature type="chain" id="PRO_5040873541" evidence="6">
    <location>
        <begin position="25"/>
        <end position="1193"/>
    </location>
</feature>
<accession>A0A9X4BI51</accession>
<dbReference type="AlphaFoldDB" id="A0A9X4BI51"/>
<dbReference type="PROSITE" id="PS00138">
    <property type="entry name" value="SUBTILASE_SER"/>
    <property type="match status" value="1"/>
</dbReference>
<dbReference type="Gene3D" id="2.60.120.260">
    <property type="entry name" value="Galactose-binding domain-like"/>
    <property type="match status" value="1"/>
</dbReference>
<dbReference type="PANTHER" id="PTHR43399:SF5">
    <property type="entry name" value="PEPTIDASE S8 FAMILY WITH PROTEASE-ASSOCIATED DOMAIN"/>
    <property type="match status" value="1"/>
</dbReference>
<protein>
    <submittedName>
        <fullName evidence="8">S8 family serine peptidase</fullName>
    </submittedName>
</protein>